<dbReference type="Proteomes" id="UP001596514">
    <property type="component" value="Unassembled WGS sequence"/>
</dbReference>
<comment type="caution">
    <text evidence="2">The sequence shown here is derived from an EMBL/GenBank/DDBJ whole genome shotgun (WGS) entry which is preliminary data.</text>
</comment>
<gene>
    <name evidence="2" type="ORF">ACFQVD_40020</name>
</gene>
<sequence length="463" mass="47007">MVVRETPIKTEISTSEAVITLDLLKDAFDKVKPELIQSAAGEFRSVMANLKTLIACLDRHLDSFDKKWTAGEDAKMVKAQLRRLRESAQSVVDAIVTPNPPGKTGPFPPKGIAPALEMYSSTLKAFRGDQPDSVDRDVSFLEGAAQGGTIGLTGGAIFGGVPGAVIGGVSGAVVGGVTTLFTDGPFQNLFGDSKEEQELKAAKKYLKKLTAATAQNNEAFPDSVRTDTPEFSMPNPYLPPGALPVGTYPPGGGAGQVPGGVPAYDLTAGNDFTVPGSGLDGLNGDGFGVPGVNAPVWNGSGANGPGWNVPGLNGTDLNGTGLNGTGVNGGYPDGSGTNGTGKDGGSSGDPGNDTRLAGYNSHVPDFAGQQSSPGSGSGYSASVGGGVGYGGIGAGGDFRGAGTARALSAGTGSMMPLVPHSGAGREDDEERERSTWLLEDEDLFMSDRPVTSPFINGAPKGKA</sequence>
<keyword evidence="3" id="KW-1185">Reference proteome</keyword>
<organism evidence="2 3">
    <name type="scientific">Streptosporangium amethystogenes subsp. fukuiense</name>
    <dbReference type="NCBI Taxonomy" id="698418"/>
    <lineage>
        <taxon>Bacteria</taxon>
        <taxon>Bacillati</taxon>
        <taxon>Actinomycetota</taxon>
        <taxon>Actinomycetes</taxon>
        <taxon>Streptosporangiales</taxon>
        <taxon>Streptosporangiaceae</taxon>
        <taxon>Streptosporangium</taxon>
    </lineage>
</organism>
<feature type="region of interest" description="Disordered" evidence="1">
    <location>
        <begin position="307"/>
        <end position="380"/>
    </location>
</feature>
<dbReference type="Gene3D" id="1.10.287.1060">
    <property type="entry name" value="ESAT-6-like"/>
    <property type="match status" value="1"/>
</dbReference>
<protein>
    <recommendedName>
        <fullName evidence="4">WXG100 family type VII secretion target</fullName>
    </recommendedName>
</protein>
<feature type="compositionally biased region" description="Low complexity" evidence="1">
    <location>
        <begin position="367"/>
        <end position="380"/>
    </location>
</feature>
<evidence type="ECO:0008006" key="4">
    <source>
        <dbReference type="Google" id="ProtNLM"/>
    </source>
</evidence>
<feature type="compositionally biased region" description="Low complexity" evidence="1">
    <location>
        <begin position="311"/>
        <end position="320"/>
    </location>
</feature>
<proteinExistence type="predicted"/>
<feature type="compositionally biased region" description="Gly residues" evidence="1">
    <location>
        <begin position="321"/>
        <end position="348"/>
    </location>
</feature>
<evidence type="ECO:0000313" key="3">
    <source>
        <dbReference type="Proteomes" id="UP001596514"/>
    </source>
</evidence>
<reference evidence="3" key="1">
    <citation type="journal article" date="2019" name="Int. J. Syst. Evol. Microbiol.">
        <title>The Global Catalogue of Microorganisms (GCM) 10K type strain sequencing project: providing services to taxonomists for standard genome sequencing and annotation.</title>
        <authorList>
            <consortium name="The Broad Institute Genomics Platform"/>
            <consortium name="The Broad Institute Genome Sequencing Center for Infectious Disease"/>
            <person name="Wu L."/>
            <person name="Ma J."/>
        </authorList>
    </citation>
    <scope>NUCLEOTIDE SEQUENCE [LARGE SCALE GENOMIC DNA]</scope>
    <source>
        <strain evidence="3">JCM 10083</strain>
    </source>
</reference>
<evidence type="ECO:0000256" key="1">
    <source>
        <dbReference type="SAM" id="MobiDB-lite"/>
    </source>
</evidence>
<feature type="region of interest" description="Disordered" evidence="1">
    <location>
        <begin position="411"/>
        <end position="463"/>
    </location>
</feature>
<accession>A0ABW2TFC8</accession>
<evidence type="ECO:0000313" key="2">
    <source>
        <dbReference type="EMBL" id="MFC7606306.1"/>
    </source>
</evidence>
<dbReference type="RefSeq" id="WP_343976797.1">
    <property type="nucleotide sequence ID" value="NZ_BAAAGK010000143.1"/>
</dbReference>
<name>A0ABW2TFC8_9ACTN</name>
<dbReference type="EMBL" id="JBHTEE010000001">
    <property type="protein sequence ID" value="MFC7606306.1"/>
    <property type="molecule type" value="Genomic_DNA"/>
</dbReference>